<proteinExistence type="predicted"/>
<evidence type="ECO:0000313" key="3">
    <source>
        <dbReference type="Proteomes" id="UP000829925"/>
    </source>
</evidence>
<feature type="transmembrane region" description="Helical" evidence="1">
    <location>
        <begin position="14"/>
        <end position="33"/>
    </location>
</feature>
<sequence>MQSSSSSHVILRTAVRFGVVAGLLSVAWIAALYLIGVNPFGGKRLITMLFVVGAVLAGQWWVRRYFQQVGPGLGRSFGMGILTALVAAVVSATGLYGIAQVAGPNAMQRHLLEMRQLLESNKEAYLQQRDGQKEYERTLQNLASTPQGLAADDLKNKLLFGLLISLPGAIFFRR</sequence>
<dbReference type="EMBL" id="CP095053">
    <property type="protein sequence ID" value="UOR06035.1"/>
    <property type="molecule type" value="Genomic_DNA"/>
</dbReference>
<name>A0A8T9SVY4_9BACT</name>
<dbReference type="AlphaFoldDB" id="A0A8T9SVY4"/>
<dbReference type="Proteomes" id="UP000829925">
    <property type="component" value="Chromosome"/>
</dbReference>
<feature type="transmembrane region" description="Helical" evidence="1">
    <location>
        <begin position="77"/>
        <end position="99"/>
    </location>
</feature>
<gene>
    <name evidence="2" type="ORF">MUN82_02810</name>
</gene>
<evidence type="ECO:0000313" key="2">
    <source>
        <dbReference type="EMBL" id="UOR06035.1"/>
    </source>
</evidence>
<keyword evidence="1" id="KW-0812">Transmembrane</keyword>
<keyword evidence="1" id="KW-0472">Membrane</keyword>
<organism evidence="2 3">
    <name type="scientific">Hymenobacter aerilatus</name>
    <dbReference type="NCBI Taxonomy" id="2932251"/>
    <lineage>
        <taxon>Bacteria</taxon>
        <taxon>Pseudomonadati</taxon>
        <taxon>Bacteroidota</taxon>
        <taxon>Cytophagia</taxon>
        <taxon>Cytophagales</taxon>
        <taxon>Hymenobacteraceae</taxon>
        <taxon>Hymenobacter</taxon>
    </lineage>
</organism>
<dbReference type="RefSeq" id="WP_245094810.1">
    <property type="nucleotide sequence ID" value="NZ_CP095053.1"/>
</dbReference>
<reference evidence="2 3" key="1">
    <citation type="submission" date="2022-04" db="EMBL/GenBank/DDBJ databases">
        <title>Hymenobacter sp. isolated from the air.</title>
        <authorList>
            <person name="Won M."/>
            <person name="Lee C.-M."/>
            <person name="Woen H.-Y."/>
            <person name="Kwon S.-W."/>
        </authorList>
    </citation>
    <scope>NUCLEOTIDE SEQUENCE [LARGE SCALE GENOMIC DNA]</scope>
    <source>
        <strain evidence="3">5413 J-13</strain>
    </source>
</reference>
<dbReference type="InterPro" id="IPR025250">
    <property type="entry name" value="DUF4199"/>
</dbReference>
<keyword evidence="3" id="KW-1185">Reference proteome</keyword>
<keyword evidence="1" id="KW-1133">Transmembrane helix</keyword>
<feature type="transmembrane region" description="Helical" evidence="1">
    <location>
        <begin position="45"/>
        <end position="62"/>
    </location>
</feature>
<evidence type="ECO:0000256" key="1">
    <source>
        <dbReference type="SAM" id="Phobius"/>
    </source>
</evidence>
<protein>
    <submittedName>
        <fullName evidence="2">DUF4199 domain-containing protein</fullName>
    </submittedName>
</protein>
<dbReference type="KEGG" id="haei:MUN82_02810"/>
<accession>A0A8T9SVY4</accession>
<dbReference type="Pfam" id="PF13858">
    <property type="entry name" value="DUF4199"/>
    <property type="match status" value="1"/>
</dbReference>